<feature type="transmembrane region" description="Helical" evidence="1">
    <location>
        <begin position="46"/>
        <end position="64"/>
    </location>
</feature>
<feature type="transmembrane region" description="Helical" evidence="1">
    <location>
        <begin position="71"/>
        <end position="90"/>
    </location>
</feature>
<keyword evidence="1" id="KW-0812">Transmembrane</keyword>
<organism evidence="2 3">
    <name type="scientific">Halalkalibacter akibai (strain ATCC 43226 / DSM 21942 / CIP 109018 / JCM 9157 / 1139)</name>
    <name type="common">Bacillus akibai</name>
    <dbReference type="NCBI Taxonomy" id="1236973"/>
    <lineage>
        <taxon>Bacteria</taxon>
        <taxon>Bacillati</taxon>
        <taxon>Bacillota</taxon>
        <taxon>Bacilli</taxon>
        <taxon>Bacillales</taxon>
        <taxon>Bacillaceae</taxon>
        <taxon>Halalkalibacter</taxon>
    </lineage>
</organism>
<feature type="transmembrane region" description="Helical" evidence="1">
    <location>
        <begin position="171"/>
        <end position="192"/>
    </location>
</feature>
<keyword evidence="3" id="KW-1185">Reference proteome</keyword>
<accession>W4QXW8</accession>
<feature type="transmembrane region" description="Helical" evidence="1">
    <location>
        <begin position="102"/>
        <end position="125"/>
    </location>
</feature>
<dbReference type="AlphaFoldDB" id="W4QXW8"/>
<dbReference type="eggNOG" id="ENOG5030BDC">
    <property type="taxonomic scope" value="Bacteria"/>
</dbReference>
<evidence type="ECO:0000313" key="3">
    <source>
        <dbReference type="Proteomes" id="UP000018896"/>
    </source>
</evidence>
<comment type="caution">
    <text evidence="2">The sequence shown here is derived from an EMBL/GenBank/DDBJ whole genome shotgun (WGS) entry which is preliminary data.</text>
</comment>
<feature type="transmembrane region" description="Helical" evidence="1">
    <location>
        <begin position="137"/>
        <end position="155"/>
    </location>
</feature>
<keyword evidence="1" id="KW-0472">Membrane</keyword>
<dbReference type="Proteomes" id="UP000018896">
    <property type="component" value="Unassembled WGS sequence"/>
</dbReference>
<gene>
    <name evidence="2" type="ORF">JCM9157_3677</name>
</gene>
<evidence type="ECO:0000256" key="1">
    <source>
        <dbReference type="SAM" id="Phobius"/>
    </source>
</evidence>
<reference evidence="2 3" key="1">
    <citation type="journal article" date="2014" name="Genome Announc.">
        <title>Draft Genome Sequences of Three Alkaliphilic Bacillus Strains, Bacillus wakoensis JCM 9140T, Bacillus akibai JCM 9157T, and Bacillus hemicellulosilyticus JCM 9152T.</title>
        <authorList>
            <person name="Yuki M."/>
            <person name="Oshima K."/>
            <person name="Suda W."/>
            <person name="Oshida Y."/>
            <person name="Kitamura K."/>
            <person name="Iida T."/>
            <person name="Hattori M."/>
            <person name="Ohkuma M."/>
        </authorList>
    </citation>
    <scope>NUCLEOTIDE SEQUENCE [LARGE SCALE GENOMIC DNA]</scope>
    <source>
        <strain evidence="2 3">JCM 9157</strain>
    </source>
</reference>
<evidence type="ECO:0000313" key="2">
    <source>
        <dbReference type="EMBL" id="GAE36488.1"/>
    </source>
</evidence>
<sequence>MFKRFSLERVRNMSYEEYWKKIQQTTDELTSLVETYWQNYSNMGTWQFWFVLSVLILPLVLLYFTVDRKRIFEVFFFGYTVHVLWTYVSIPLERYGYFIHTYFFTPILPFALNMASSALPVGFLLLYQYCTKANKNFYLYMLLLSAFFAFGFGTLEEVLGLIEFGKGMNQLHLFIIDIVIALIAYWFTKLLLKVKNKSLS</sequence>
<protein>
    <submittedName>
        <fullName evidence="2">Uncharacterized protein</fullName>
    </submittedName>
</protein>
<dbReference type="EMBL" id="BAUV01000035">
    <property type="protein sequence ID" value="GAE36488.1"/>
    <property type="molecule type" value="Genomic_DNA"/>
</dbReference>
<dbReference type="STRING" id="1236973.JCM9157_3677"/>
<proteinExistence type="predicted"/>
<name>W4QXW8_HALA3</name>
<keyword evidence="1" id="KW-1133">Transmembrane helix</keyword>